<reference evidence="2 3" key="1">
    <citation type="submission" date="2024-06" db="EMBL/GenBank/DDBJ databases">
        <title>Complete genome of Phlyctema vagabunda strain 19-DSS-EL-015.</title>
        <authorList>
            <person name="Fiorenzani C."/>
        </authorList>
    </citation>
    <scope>NUCLEOTIDE SEQUENCE [LARGE SCALE GENOMIC DNA]</scope>
    <source>
        <strain evidence="2 3">19-DSS-EL-015</strain>
    </source>
</reference>
<accession>A0ABR4PLE2</accession>
<evidence type="ECO:0000313" key="3">
    <source>
        <dbReference type="Proteomes" id="UP001629113"/>
    </source>
</evidence>
<protein>
    <recommendedName>
        <fullName evidence="1">SRR1-like domain-containing protein</fullName>
    </recommendedName>
</protein>
<gene>
    <name evidence="2" type="ORF">PVAG01_03438</name>
</gene>
<evidence type="ECO:0000259" key="1">
    <source>
        <dbReference type="Pfam" id="PF07985"/>
    </source>
</evidence>
<dbReference type="PANTHER" id="PTHR42080">
    <property type="entry name" value="SRR1 DOMAIN-CONTAINING PROTEIN"/>
    <property type="match status" value="1"/>
</dbReference>
<dbReference type="EMBL" id="JBFCZG010000003">
    <property type="protein sequence ID" value="KAL3424157.1"/>
    <property type="molecule type" value="Genomic_DNA"/>
</dbReference>
<dbReference type="PANTHER" id="PTHR42080:SF1">
    <property type="entry name" value="SRR1-LIKE DOMAIN-CONTAINING PROTEIN"/>
    <property type="match status" value="1"/>
</dbReference>
<evidence type="ECO:0000313" key="2">
    <source>
        <dbReference type="EMBL" id="KAL3424157.1"/>
    </source>
</evidence>
<sequence>MVQHSIALTLADVCRMCTGTTIRLLAQDPDYTVKSQKILTENGFEIVGQFGAGGFSEIDGESIVLSPFPSAPVKQILADTARPALVISDGFGAFNDHEKPWADADSPRTKQMWQEYQCSEFPVSSKDFQLRGSNLSKLKLYLRAAIETAPDQ</sequence>
<proteinExistence type="predicted"/>
<keyword evidence="3" id="KW-1185">Reference proteome</keyword>
<name>A0ABR4PLE2_9HELO</name>
<dbReference type="Proteomes" id="UP001629113">
    <property type="component" value="Unassembled WGS sequence"/>
</dbReference>
<feature type="domain" description="SRR1-like" evidence="1">
    <location>
        <begin position="2"/>
        <end position="120"/>
    </location>
</feature>
<organism evidence="2 3">
    <name type="scientific">Phlyctema vagabunda</name>
    <dbReference type="NCBI Taxonomy" id="108571"/>
    <lineage>
        <taxon>Eukaryota</taxon>
        <taxon>Fungi</taxon>
        <taxon>Dikarya</taxon>
        <taxon>Ascomycota</taxon>
        <taxon>Pezizomycotina</taxon>
        <taxon>Leotiomycetes</taxon>
        <taxon>Helotiales</taxon>
        <taxon>Dermateaceae</taxon>
        <taxon>Phlyctema</taxon>
    </lineage>
</organism>
<dbReference type="Pfam" id="PF07985">
    <property type="entry name" value="SRR1"/>
    <property type="match status" value="1"/>
</dbReference>
<dbReference type="InterPro" id="IPR012942">
    <property type="entry name" value="SRR1-like"/>
</dbReference>
<comment type="caution">
    <text evidence="2">The sequence shown here is derived from an EMBL/GenBank/DDBJ whole genome shotgun (WGS) entry which is preliminary data.</text>
</comment>